<dbReference type="SMART" id="SM00422">
    <property type="entry name" value="HTH_MERR"/>
    <property type="match status" value="1"/>
</dbReference>
<dbReference type="GO" id="GO:0003700">
    <property type="term" value="F:DNA-binding transcription factor activity"/>
    <property type="evidence" value="ECO:0007669"/>
    <property type="project" value="InterPro"/>
</dbReference>
<dbReference type="GO" id="GO:0003677">
    <property type="term" value="F:DNA binding"/>
    <property type="evidence" value="ECO:0007669"/>
    <property type="project" value="UniProtKB-KW"/>
</dbReference>
<protein>
    <submittedName>
        <fullName evidence="4">MerR family transcriptional regulator</fullName>
    </submittedName>
</protein>
<evidence type="ECO:0000256" key="2">
    <source>
        <dbReference type="SAM" id="MobiDB-lite"/>
    </source>
</evidence>
<keyword evidence="1" id="KW-0238">DNA-binding</keyword>
<dbReference type="Proteomes" id="UP000196475">
    <property type="component" value="Unassembled WGS sequence"/>
</dbReference>
<dbReference type="PANTHER" id="PTHR30204:SF58">
    <property type="entry name" value="HTH-TYPE TRANSCRIPTIONAL REGULATOR YFMP"/>
    <property type="match status" value="1"/>
</dbReference>
<dbReference type="InterPro" id="IPR047057">
    <property type="entry name" value="MerR_fam"/>
</dbReference>
<evidence type="ECO:0000313" key="5">
    <source>
        <dbReference type="Proteomes" id="UP000196475"/>
    </source>
</evidence>
<proteinExistence type="predicted"/>
<dbReference type="EMBL" id="LZRT01000010">
    <property type="protein sequence ID" value="OUM90783.1"/>
    <property type="molecule type" value="Genomic_DNA"/>
</dbReference>
<dbReference type="Gene3D" id="1.10.1660.10">
    <property type="match status" value="1"/>
</dbReference>
<evidence type="ECO:0000256" key="1">
    <source>
        <dbReference type="ARBA" id="ARBA00023125"/>
    </source>
</evidence>
<feature type="domain" description="HTH merR-type" evidence="3">
    <location>
        <begin position="20"/>
        <end position="77"/>
    </location>
</feature>
<reference evidence="5" key="1">
    <citation type="submission" date="2016-06" db="EMBL/GenBank/DDBJ databases">
        <authorList>
            <person name="Nascimento L."/>
            <person name="Pereira R.V."/>
            <person name="Martins L.F."/>
            <person name="Quaggio R.B."/>
            <person name="Silva A.M."/>
            <person name="Setubal J.C."/>
        </authorList>
    </citation>
    <scope>NUCLEOTIDE SEQUENCE [LARGE SCALE GENOMIC DNA]</scope>
</reference>
<dbReference type="InterPro" id="IPR000551">
    <property type="entry name" value="MerR-type_HTH_dom"/>
</dbReference>
<dbReference type="InterPro" id="IPR009061">
    <property type="entry name" value="DNA-bd_dom_put_sf"/>
</dbReference>
<dbReference type="AlphaFoldDB" id="A0A1Y3PTS0"/>
<sequence>MAGTDDRREYMMSDLVQEFNISPRTIRYYEELGLISPRRNAGNHRIYSRRDRARIKMILRGKMLGFSLKEIASLLKLYDIDPTQKRQYEQGICYARQHLERVRNRIEELKMLEQELVDAIEEAERQYQLLKNKEKRETTGSGKKLAVEDHDG</sequence>
<accession>A0A1Y3PTS0</accession>
<evidence type="ECO:0000313" key="4">
    <source>
        <dbReference type="EMBL" id="OUM90783.1"/>
    </source>
</evidence>
<gene>
    <name evidence="4" type="ORF">BAA01_07340</name>
</gene>
<dbReference type="PROSITE" id="PS50937">
    <property type="entry name" value="HTH_MERR_2"/>
    <property type="match status" value="1"/>
</dbReference>
<name>A0A1Y3PTS0_9BACI</name>
<feature type="region of interest" description="Disordered" evidence="2">
    <location>
        <begin position="131"/>
        <end position="152"/>
    </location>
</feature>
<organism evidence="4 5">
    <name type="scientific">Bacillus thermozeamaize</name>
    <dbReference type="NCBI Taxonomy" id="230954"/>
    <lineage>
        <taxon>Bacteria</taxon>
        <taxon>Bacillati</taxon>
        <taxon>Bacillota</taxon>
        <taxon>Bacilli</taxon>
        <taxon>Bacillales</taxon>
        <taxon>Bacillaceae</taxon>
        <taxon>Bacillus</taxon>
    </lineage>
</organism>
<dbReference type="Pfam" id="PF13411">
    <property type="entry name" value="MerR_1"/>
    <property type="match status" value="1"/>
</dbReference>
<dbReference type="PANTHER" id="PTHR30204">
    <property type="entry name" value="REDOX-CYCLING DRUG-SENSING TRANSCRIPTIONAL ACTIVATOR SOXR"/>
    <property type="match status" value="1"/>
</dbReference>
<evidence type="ECO:0000259" key="3">
    <source>
        <dbReference type="PROSITE" id="PS50937"/>
    </source>
</evidence>
<dbReference type="SUPFAM" id="SSF46955">
    <property type="entry name" value="Putative DNA-binding domain"/>
    <property type="match status" value="1"/>
</dbReference>
<comment type="caution">
    <text evidence="4">The sequence shown here is derived from an EMBL/GenBank/DDBJ whole genome shotgun (WGS) entry which is preliminary data.</text>
</comment>